<dbReference type="PANTHER" id="PTHR45138:SF9">
    <property type="entry name" value="DIGUANYLATE CYCLASE DGCM-RELATED"/>
    <property type="match status" value="1"/>
</dbReference>
<evidence type="ECO:0000313" key="3">
    <source>
        <dbReference type="EMBL" id="TYC46189.1"/>
    </source>
</evidence>
<dbReference type="AlphaFoldDB" id="A0A6P2CKE4"/>
<reference evidence="3 4" key="1">
    <citation type="submission" date="2019-01" db="EMBL/GenBank/DDBJ databases">
        <title>Leuconostoc litchii sp. nov., a novel lactic acid bacterium isolated from lychee.</title>
        <authorList>
            <person name="Wang L.-T."/>
        </authorList>
    </citation>
    <scope>NUCLEOTIDE SEQUENCE [LARGE SCALE GENOMIC DNA]</scope>
    <source>
        <strain evidence="3 4">MB7</strain>
    </source>
</reference>
<comment type="caution">
    <text evidence="3">The sequence shown here is derived from an EMBL/GenBank/DDBJ whole genome shotgun (WGS) entry which is preliminary data.</text>
</comment>
<feature type="transmembrane region" description="Helical" evidence="1">
    <location>
        <begin position="6"/>
        <end position="26"/>
    </location>
</feature>
<dbReference type="InterPro" id="IPR050469">
    <property type="entry name" value="Diguanylate_Cyclase"/>
</dbReference>
<keyword evidence="1" id="KW-0472">Membrane</keyword>
<feature type="transmembrane region" description="Helical" evidence="1">
    <location>
        <begin position="61"/>
        <end position="79"/>
    </location>
</feature>
<proteinExistence type="predicted"/>
<feature type="transmembrane region" description="Helical" evidence="1">
    <location>
        <begin position="172"/>
        <end position="190"/>
    </location>
</feature>
<feature type="transmembrane region" description="Helical" evidence="1">
    <location>
        <begin position="84"/>
        <end position="102"/>
    </location>
</feature>
<feature type="transmembrane region" description="Helical" evidence="1">
    <location>
        <begin position="140"/>
        <end position="166"/>
    </location>
</feature>
<protein>
    <submittedName>
        <fullName evidence="3">GGDEF domain-containing protein</fullName>
    </submittedName>
</protein>
<dbReference type="OrthoDB" id="9759607at2"/>
<dbReference type="InterPro" id="IPR029787">
    <property type="entry name" value="Nucleotide_cyclase"/>
</dbReference>
<dbReference type="PANTHER" id="PTHR45138">
    <property type="entry name" value="REGULATORY COMPONENTS OF SENSORY TRANSDUCTION SYSTEM"/>
    <property type="match status" value="1"/>
</dbReference>
<sequence>MIMYVFSYLILMVIILNLAISTLISMKLLMHNNSGSRYEQWIKPIIYVAMVYTEMSVSFNFIGVVAHEYLFALLIFYLVDKNKAVFLVAVTPIIRIMYIFFVDGHVTLVSVIATGIVSILVIVYLKVFSKFVENQLLSMLLCEILIVATEIAFSSYIPHVVIYSLFNQSTNWIIRATVAVITVIAVRKVYLQVTSLQEKNLELKKEVSFDKLTGFLNYKKFEQDILMNVNTRNNIGIAIIDLDYFKKVNDTYGHDIGNQILQQFSIFLRKHLAYKLKQTELGIYRYGGEEIVWMFDPVLFSDVQEYLEIVQAEFEKIPLGGKNHYMSFSVGISFSINHHFNLKKTFDEADNLLYESKKNGRGQIVIDNKI</sequence>
<dbReference type="RefSeq" id="WP_148606449.1">
    <property type="nucleotide sequence ID" value="NZ_SDGY01000006.1"/>
</dbReference>
<gene>
    <name evidence="3" type="ORF">ESZ47_08125</name>
</gene>
<organism evidence="3 4">
    <name type="scientific">Leuconostoc litchii</name>
    <dbReference type="NCBI Taxonomy" id="1981069"/>
    <lineage>
        <taxon>Bacteria</taxon>
        <taxon>Bacillati</taxon>
        <taxon>Bacillota</taxon>
        <taxon>Bacilli</taxon>
        <taxon>Lactobacillales</taxon>
        <taxon>Lactobacillaceae</taxon>
        <taxon>Leuconostoc</taxon>
    </lineage>
</organism>
<dbReference type="PROSITE" id="PS50887">
    <property type="entry name" value="GGDEF"/>
    <property type="match status" value="1"/>
</dbReference>
<accession>A0A6P2CKE4</accession>
<dbReference type="InterPro" id="IPR000160">
    <property type="entry name" value="GGDEF_dom"/>
</dbReference>
<dbReference type="EMBL" id="SDGY01000006">
    <property type="protein sequence ID" value="TYC46189.1"/>
    <property type="molecule type" value="Genomic_DNA"/>
</dbReference>
<dbReference type="InterPro" id="IPR043128">
    <property type="entry name" value="Rev_trsase/Diguanyl_cyclase"/>
</dbReference>
<dbReference type="Gene3D" id="3.30.70.270">
    <property type="match status" value="1"/>
</dbReference>
<feature type="transmembrane region" description="Helical" evidence="1">
    <location>
        <begin position="108"/>
        <end position="128"/>
    </location>
</feature>
<evidence type="ECO:0000259" key="2">
    <source>
        <dbReference type="PROSITE" id="PS50887"/>
    </source>
</evidence>
<dbReference type="GO" id="GO:0052621">
    <property type="term" value="F:diguanylate cyclase activity"/>
    <property type="evidence" value="ECO:0007669"/>
    <property type="project" value="TreeGrafter"/>
</dbReference>
<dbReference type="SMART" id="SM00267">
    <property type="entry name" value="GGDEF"/>
    <property type="match status" value="1"/>
</dbReference>
<dbReference type="CDD" id="cd01949">
    <property type="entry name" value="GGDEF"/>
    <property type="match status" value="1"/>
</dbReference>
<keyword evidence="1" id="KW-0812">Transmembrane</keyword>
<feature type="domain" description="GGDEF" evidence="2">
    <location>
        <begin position="233"/>
        <end position="369"/>
    </location>
</feature>
<dbReference type="Pfam" id="PF00990">
    <property type="entry name" value="GGDEF"/>
    <property type="match status" value="1"/>
</dbReference>
<evidence type="ECO:0000313" key="4">
    <source>
        <dbReference type="Proteomes" id="UP000442244"/>
    </source>
</evidence>
<dbReference type="Proteomes" id="UP000442244">
    <property type="component" value="Unassembled WGS sequence"/>
</dbReference>
<keyword evidence="1" id="KW-1133">Transmembrane helix</keyword>
<name>A0A6P2CKE4_9LACO</name>
<keyword evidence="4" id="KW-1185">Reference proteome</keyword>
<dbReference type="SUPFAM" id="SSF55073">
    <property type="entry name" value="Nucleotide cyclase"/>
    <property type="match status" value="1"/>
</dbReference>
<dbReference type="NCBIfam" id="TIGR00254">
    <property type="entry name" value="GGDEF"/>
    <property type="match status" value="1"/>
</dbReference>
<evidence type="ECO:0000256" key="1">
    <source>
        <dbReference type="SAM" id="Phobius"/>
    </source>
</evidence>